<organism evidence="2 3">
    <name type="scientific">Bradyrhizobium nanningense</name>
    <dbReference type="NCBI Taxonomy" id="1325118"/>
    <lineage>
        <taxon>Bacteria</taxon>
        <taxon>Pseudomonadati</taxon>
        <taxon>Pseudomonadota</taxon>
        <taxon>Alphaproteobacteria</taxon>
        <taxon>Hyphomicrobiales</taxon>
        <taxon>Nitrobacteraceae</taxon>
        <taxon>Bradyrhizobium</taxon>
    </lineage>
</organism>
<feature type="domain" description="DUF2249" evidence="1">
    <location>
        <begin position="11"/>
        <end position="77"/>
    </location>
</feature>
<dbReference type="AlphaFoldDB" id="A0A4V1L1T9"/>
<name>A0A4V1L1T9_9BRAD</name>
<dbReference type="InterPro" id="IPR018720">
    <property type="entry name" value="DUF2249"/>
</dbReference>
<dbReference type="Proteomes" id="UP000289546">
    <property type="component" value="Unassembled WGS sequence"/>
</dbReference>
<dbReference type="EMBL" id="LBJQ01000083">
    <property type="protein sequence ID" value="RXH26255.1"/>
    <property type="molecule type" value="Genomic_DNA"/>
</dbReference>
<gene>
    <name evidence="2" type="ORF">XH99_22050</name>
</gene>
<proteinExistence type="predicted"/>
<protein>
    <submittedName>
        <fullName evidence="2">Hemerythrin</fullName>
    </submittedName>
</protein>
<sequence>MTEPNADERVINVADIDPKYRHAILFRLFEHLASDQSLQIVVDHDPRRLRLQLEAQHGSRCNWSYLERGPDFWRVRLRLLPPEGKEASR</sequence>
<dbReference type="Pfam" id="PF10006">
    <property type="entry name" value="DUF2249"/>
    <property type="match status" value="1"/>
</dbReference>
<evidence type="ECO:0000313" key="3">
    <source>
        <dbReference type="Proteomes" id="UP000289546"/>
    </source>
</evidence>
<evidence type="ECO:0000313" key="2">
    <source>
        <dbReference type="EMBL" id="RXH26255.1"/>
    </source>
</evidence>
<reference evidence="2 3" key="1">
    <citation type="submission" date="2015-04" db="EMBL/GenBank/DDBJ databases">
        <title>Comparative genomics of rhizobia nodulating Arachis hypogaea in China.</title>
        <authorList>
            <person name="Li Y."/>
        </authorList>
    </citation>
    <scope>NUCLEOTIDE SEQUENCE [LARGE SCALE GENOMIC DNA]</scope>
    <source>
        <strain evidence="2 3">CCBAU 51757</strain>
    </source>
</reference>
<keyword evidence="3" id="KW-1185">Reference proteome</keyword>
<comment type="caution">
    <text evidence="2">The sequence shown here is derived from an EMBL/GenBank/DDBJ whole genome shotgun (WGS) entry which is preliminary data.</text>
</comment>
<evidence type="ECO:0000259" key="1">
    <source>
        <dbReference type="Pfam" id="PF10006"/>
    </source>
</evidence>
<dbReference type="OrthoDB" id="8451629at2"/>
<accession>A0A4V1L1T9</accession>